<comment type="caution">
    <text evidence="1">The sequence shown here is derived from an EMBL/GenBank/DDBJ whole genome shotgun (WGS) entry which is preliminary data.</text>
</comment>
<dbReference type="PANTHER" id="PTHR33221">
    <property type="entry name" value="WINGED HELIX-TURN-HELIX TRANSCRIPTIONAL REGULATOR, RRF2 FAMILY"/>
    <property type="match status" value="1"/>
</dbReference>
<protein>
    <submittedName>
        <fullName evidence="1">Transcriptional regulator, Rrf2 family</fullName>
    </submittedName>
</protein>
<dbReference type="EMBL" id="LSZW01000065">
    <property type="protein sequence ID" value="KXK64296.1"/>
    <property type="molecule type" value="Genomic_DNA"/>
</dbReference>
<gene>
    <name evidence="1" type="ORF">HMPREF3293_02945</name>
</gene>
<dbReference type="InterPro" id="IPR000944">
    <property type="entry name" value="Tscrpt_reg_Rrf2"/>
</dbReference>
<name>A0A136Q1C9_9FIRM</name>
<dbReference type="SUPFAM" id="SSF46785">
    <property type="entry name" value="Winged helix' DNA-binding domain"/>
    <property type="match status" value="1"/>
</dbReference>
<dbReference type="GO" id="GO:0005829">
    <property type="term" value="C:cytosol"/>
    <property type="evidence" value="ECO:0007669"/>
    <property type="project" value="TreeGrafter"/>
</dbReference>
<reference evidence="1 2" key="1">
    <citation type="submission" date="2016-02" db="EMBL/GenBank/DDBJ databases">
        <authorList>
            <person name="Wen L."/>
            <person name="He K."/>
            <person name="Yang H."/>
        </authorList>
    </citation>
    <scope>NUCLEOTIDE SEQUENCE [LARGE SCALE GENOMIC DNA]</scope>
    <source>
        <strain evidence="1 2">DSM 22607</strain>
    </source>
</reference>
<dbReference type="Pfam" id="PF02082">
    <property type="entry name" value="Rrf2"/>
    <property type="match status" value="1"/>
</dbReference>
<keyword evidence="2" id="KW-1185">Reference proteome</keyword>
<dbReference type="Gene3D" id="1.10.10.10">
    <property type="entry name" value="Winged helix-like DNA-binding domain superfamily/Winged helix DNA-binding domain"/>
    <property type="match status" value="1"/>
</dbReference>
<dbReference type="NCBIfam" id="TIGR00738">
    <property type="entry name" value="rrf2_super"/>
    <property type="match status" value="1"/>
</dbReference>
<dbReference type="PANTHER" id="PTHR33221:SF15">
    <property type="entry name" value="HTH-TYPE TRANSCRIPTIONAL REGULATOR YWGB-RELATED"/>
    <property type="match status" value="1"/>
</dbReference>
<dbReference type="AlphaFoldDB" id="A0A136Q1C9"/>
<dbReference type="PROSITE" id="PS51197">
    <property type="entry name" value="HTH_RRF2_2"/>
    <property type="match status" value="1"/>
</dbReference>
<dbReference type="InterPro" id="IPR036390">
    <property type="entry name" value="WH_DNA-bd_sf"/>
</dbReference>
<sequence>MRLAGWQVKRSKMMMRIQASTRYALRILQYLYGKGNRTVKAGELSGQLGLSSLYTAKVLGKLKESKVVRSEQGCYGGYRMASPAEKVSVYEVFIAMEGDFVLYEPKADGPEDGAEQTIREFFDGIENAMVFTMRRMTLKKLFDMGKELPEGAKRGKGESVLAAAR</sequence>
<proteinExistence type="predicted"/>
<evidence type="ECO:0000313" key="2">
    <source>
        <dbReference type="Proteomes" id="UP000070366"/>
    </source>
</evidence>
<accession>A0A136Q1C9</accession>
<evidence type="ECO:0000313" key="1">
    <source>
        <dbReference type="EMBL" id="KXK64296.1"/>
    </source>
</evidence>
<dbReference type="GO" id="GO:0003700">
    <property type="term" value="F:DNA-binding transcription factor activity"/>
    <property type="evidence" value="ECO:0007669"/>
    <property type="project" value="TreeGrafter"/>
</dbReference>
<dbReference type="Proteomes" id="UP000070366">
    <property type="component" value="Unassembled WGS sequence"/>
</dbReference>
<dbReference type="InterPro" id="IPR036388">
    <property type="entry name" value="WH-like_DNA-bd_sf"/>
</dbReference>
<dbReference type="STRING" id="626937.HMPREF3293_02945"/>
<organism evidence="1 2">
    <name type="scientific">Christensenella minuta</name>
    <dbReference type="NCBI Taxonomy" id="626937"/>
    <lineage>
        <taxon>Bacteria</taxon>
        <taxon>Bacillati</taxon>
        <taxon>Bacillota</taxon>
        <taxon>Clostridia</taxon>
        <taxon>Christensenellales</taxon>
        <taxon>Christensenellaceae</taxon>
        <taxon>Christensenella</taxon>
    </lineage>
</organism>